<dbReference type="Pfam" id="PF23344">
    <property type="entry name" value="ZP-N"/>
    <property type="match status" value="1"/>
</dbReference>
<keyword evidence="7" id="KW-1133">Transmembrane helix</keyword>
<dbReference type="PROSITE" id="PS51034">
    <property type="entry name" value="ZP_2"/>
    <property type="match status" value="1"/>
</dbReference>
<feature type="compositionally biased region" description="Basic and acidic residues" evidence="14">
    <location>
        <begin position="62"/>
        <end position="74"/>
    </location>
</feature>
<dbReference type="SMART" id="SM00018">
    <property type="entry name" value="PD"/>
    <property type="match status" value="1"/>
</dbReference>
<evidence type="ECO:0000256" key="15">
    <source>
        <dbReference type="SAM" id="SignalP"/>
    </source>
</evidence>
<dbReference type="InterPro" id="IPR001507">
    <property type="entry name" value="ZP_dom"/>
</dbReference>
<dbReference type="CDD" id="cd00111">
    <property type="entry name" value="Trefoil"/>
    <property type="match status" value="1"/>
</dbReference>
<dbReference type="GO" id="GO:0032190">
    <property type="term" value="F:acrosin binding"/>
    <property type="evidence" value="ECO:0007669"/>
    <property type="project" value="TreeGrafter"/>
</dbReference>
<evidence type="ECO:0000256" key="6">
    <source>
        <dbReference type="ARBA" id="ARBA00022692"/>
    </source>
</evidence>
<dbReference type="InterPro" id="IPR055355">
    <property type="entry name" value="ZP-C"/>
</dbReference>
<dbReference type="InterPro" id="IPR055356">
    <property type="entry name" value="ZP-N"/>
</dbReference>
<dbReference type="Gene3D" id="2.60.40.3210">
    <property type="entry name" value="Zona pellucida, ZP-N domain"/>
    <property type="match status" value="1"/>
</dbReference>
<feature type="disulfide bond" evidence="13">
    <location>
        <begin position="276"/>
        <end position="291"/>
    </location>
</feature>
<evidence type="ECO:0000256" key="8">
    <source>
        <dbReference type="ARBA" id="ARBA00023136"/>
    </source>
</evidence>
<protein>
    <recommendedName>
        <fullName evidence="20">Zona pellucida sperm-binding protein 4-like</fullName>
    </recommendedName>
</protein>
<evidence type="ECO:0000256" key="5">
    <source>
        <dbReference type="ARBA" id="ARBA00022685"/>
    </source>
</evidence>
<evidence type="ECO:0000313" key="19">
    <source>
        <dbReference type="Proteomes" id="UP000438429"/>
    </source>
</evidence>
<keyword evidence="4" id="KW-0272">Extracellular matrix</keyword>
<reference evidence="18 19" key="1">
    <citation type="submission" date="2019-06" db="EMBL/GenBank/DDBJ databases">
        <title>Draft genomes of female and male turbot (Scophthalmus maximus).</title>
        <authorList>
            <person name="Xu H."/>
            <person name="Xu X.-W."/>
            <person name="Shao C."/>
            <person name="Chen S."/>
        </authorList>
    </citation>
    <scope>NUCLEOTIDE SEQUENCE [LARGE SCALE GENOMIC DNA]</scope>
    <source>
        <strain evidence="18">Ysfricsl-2016a</strain>
        <tissue evidence="18">Blood</tissue>
    </source>
</reference>
<keyword evidence="8" id="KW-0472">Membrane</keyword>
<evidence type="ECO:0000256" key="9">
    <source>
        <dbReference type="ARBA" id="ARBA00023157"/>
    </source>
</evidence>
<evidence type="ECO:0000259" key="17">
    <source>
        <dbReference type="PROSITE" id="PS51448"/>
    </source>
</evidence>
<keyword evidence="5" id="KW-0165">Cleavage on pair of basic residues</keyword>
<dbReference type="InterPro" id="IPR042235">
    <property type="entry name" value="ZP-C_dom"/>
</dbReference>
<dbReference type="GO" id="GO:0007339">
    <property type="term" value="P:binding of sperm to zona pellucida"/>
    <property type="evidence" value="ECO:0007669"/>
    <property type="project" value="TreeGrafter"/>
</dbReference>
<evidence type="ECO:0000256" key="4">
    <source>
        <dbReference type="ARBA" id="ARBA00022530"/>
    </source>
</evidence>
<dbReference type="AlphaFoldDB" id="A0A6A4RPM8"/>
<dbReference type="GO" id="GO:0035804">
    <property type="term" value="F:structural constituent of egg coat"/>
    <property type="evidence" value="ECO:0007669"/>
    <property type="project" value="TreeGrafter"/>
</dbReference>
<feature type="domain" description="P-type" evidence="17">
    <location>
        <begin position="264"/>
        <end position="304"/>
    </location>
</feature>
<dbReference type="InterPro" id="IPR044913">
    <property type="entry name" value="P_trefoil_dom_sf"/>
</dbReference>
<keyword evidence="15" id="KW-0732">Signal</keyword>
<evidence type="ECO:0008006" key="20">
    <source>
        <dbReference type="Google" id="ProtNLM"/>
    </source>
</evidence>
<evidence type="ECO:0000256" key="12">
    <source>
        <dbReference type="ARBA" id="ARBA00024183"/>
    </source>
</evidence>
<evidence type="ECO:0000256" key="3">
    <source>
        <dbReference type="ARBA" id="ARBA00022525"/>
    </source>
</evidence>
<evidence type="ECO:0000256" key="13">
    <source>
        <dbReference type="PROSITE-ProRule" id="PRU00779"/>
    </source>
</evidence>
<evidence type="ECO:0000256" key="1">
    <source>
        <dbReference type="ARBA" id="ARBA00004251"/>
    </source>
</evidence>
<evidence type="ECO:0000256" key="2">
    <source>
        <dbReference type="ARBA" id="ARBA00022475"/>
    </source>
</evidence>
<evidence type="ECO:0000313" key="18">
    <source>
        <dbReference type="EMBL" id="KAF0024536.1"/>
    </source>
</evidence>
<dbReference type="SUPFAM" id="SSF57492">
    <property type="entry name" value="Trefoil"/>
    <property type="match status" value="1"/>
</dbReference>
<proteinExistence type="predicted"/>
<feature type="signal peptide" evidence="15">
    <location>
        <begin position="1"/>
        <end position="25"/>
    </location>
</feature>
<keyword evidence="9 13" id="KW-1015">Disulfide bond</keyword>
<dbReference type="PANTHER" id="PTHR23343">
    <property type="entry name" value="ZONA PELLUCIDA SPERM-BINDING PROTEIN"/>
    <property type="match status" value="1"/>
</dbReference>
<dbReference type="InterPro" id="IPR051148">
    <property type="entry name" value="Zona_Pellucida_Domain_gp"/>
</dbReference>
<evidence type="ECO:0000256" key="14">
    <source>
        <dbReference type="SAM" id="MobiDB-lite"/>
    </source>
</evidence>
<dbReference type="GO" id="GO:0005886">
    <property type="term" value="C:plasma membrane"/>
    <property type="evidence" value="ECO:0007669"/>
    <property type="project" value="UniProtKB-SubCell"/>
</dbReference>
<dbReference type="GO" id="GO:0035805">
    <property type="term" value="C:egg coat"/>
    <property type="evidence" value="ECO:0007669"/>
    <property type="project" value="UniProtKB-SubCell"/>
</dbReference>
<dbReference type="Proteomes" id="UP000438429">
    <property type="component" value="Unassembled WGS sequence"/>
</dbReference>
<feature type="chain" id="PRO_5025401439" description="Zona pellucida sperm-binding protein 4-like" evidence="15">
    <location>
        <begin position="26"/>
        <end position="577"/>
    </location>
</feature>
<dbReference type="EMBL" id="VEVO01000021">
    <property type="protein sequence ID" value="KAF0024536.1"/>
    <property type="molecule type" value="Genomic_DNA"/>
</dbReference>
<feature type="domain" description="ZP" evidence="16">
    <location>
        <begin position="306"/>
        <end position="577"/>
    </location>
</feature>
<dbReference type="Pfam" id="PF00100">
    <property type="entry name" value="Zona_pellucida"/>
    <property type="match status" value="1"/>
</dbReference>
<accession>A0A6A4RPM8</accession>
<keyword evidence="3" id="KW-0964">Secreted</keyword>
<gene>
    <name evidence="18" type="ORF">F2P81_023338</name>
</gene>
<dbReference type="PANTHER" id="PTHR23343:SF117">
    <property type="entry name" value="ZONA PELLUCIDA SPERM-BINDING PROTEIN 4-LIKE ISOFORM X1"/>
    <property type="match status" value="1"/>
</dbReference>
<feature type="disulfide bond" evidence="13">
    <location>
        <begin position="266"/>
        <end position="292"/>
    </location>
</feature>
<dbReference type="SMART" id="SM00241">
    <property type="entry name" value="ZP"/>
    <property type="match status" value="1"/>
</dbReference>
<evidence type="ECO:0000256" key="10">
    <source>
        <dbReference type="ARBA" id="ARBA00023180"/>
    </source>
</evidence>
<dbReference type="InterPro" id="IPR000519">
    <property type="entry name" value="P_trefoil_dom"/>
</dbReference>
<name>A0A6A4RPM8_SCOMX</name>
<organism evidence="18 19">
    <name type="scientific">Scophthalmus maximus</name>
    <name type="common">Turbot</name>
    <name type="synonym">Psetta maxima</name>
    <dbReference type="NCBI Taxonomy" id="52904"/>
    <lineage>
        <taxon>Eukaryota</taxon>
        <taxon>Metazoa</taxon>
        <taxon>Chordata</taxon>
        <taxon>Craniata</taxon>
        <taxon>Vertebrata</taxon>
        <taxon>Euteleostomi</taxon>
        <taxon>Actinopterygii</taxon>
        <taxon>Neopterygii</taxon>
        <taxon>Teleostei</taxon>
        <taxon>Neoteleostei</taxon>
        <taxon>Acanthomorphata</taxon>
        <taxon>Carangaria</taxon>
        <taxon>Pleuronectiformes</taxon>
        <taxon>Pleuronectoidei</taxon>
        <taxon>Scophthalmidae</taxon>
        <taxon>Scophthalmus</taxon>
    </lineage>
</organism>
<dbReference type="GO" id="GO:0060468">
    <property type="term" value="P:prevention of polyspermy"/>
    <property type="evidence" value="ECO:0007669"/>
    <property type="project" value="TreeGrafter"/>
</dbReference>
<comment type="subcellular location">
    <subcellularLocation>
        <location evidence="1">Cell membrane</location>
        <topology evidence="1">Single-pass type I membrane protein</topology>
    </subcellularLocation>
    <subcellularLocation>
        <location evidence="12">Zona pellucida</location>
    </subcellularLocation>
</comment>
<feature type="region of interest" description="Disordered" evidence="14">
    <location>
        <begin position="51"/>
        <end position="74"/>
    </location>
</feature>
<comment type="caution">
    <text evidence="18">The sequence shown here is derived from an EMBL/GenBank/DDBJ whole genome shotgun (WGS) entry which is preliminary data.</text>
</comment>
<dbReference type="PROSITE" id="PS51448">
    <property type="entry name" value="P_TREFOIL_2"/>
    <property type="match status" value="1"/>
</dbReference>
<evidence type="ECO:0000256" key="11">
    <source>
        <dbReference type="ARBA" id="ARBA00023279"/>
    </source>
</evidence>
<comment type="caution">
    <text evidence="13">Lacks conserved residue(s) required for the propagation of feature annotation.</text>
</comment>
<dbReference type="Gene3D" id="2.60.40.4100">
    <property type="entry name" value="Zona pellucida, ZP-C domain"/>
    <property type="match status" value="1"/>
</dbReference>
<dbReference type="Gene3D" id="4.10.110.10">
    <property type="entry name" value="Spasmolytic Protein, domain 1"/>
    <property type="match status" value="1"/>
</dbReference>
<sequence length="577" mass="63479">MAGLRVELLLVVLTVRTGPLLLVSAQGWERIDDAHVLSLYDAGHWGDAQSVTRPGKPLPFHNDLKNDDNGKDEVEPIPEDAFPNVEAATTSDTDTFADHGFHVEGEALDPRNWASSEEGGFQVEFIDAPPRSWTSSTSSSSSGLDVVCFENGFQITMPTGQISEVKVLGSRDLLSVMDAPESCGFDVDTFRNTLTVPFGGCHVKHSFQTDSYSLQLLYVNDLGQTQVTTASCETSPKFNPGLLPRSSDQPQLKAKCTASPSRAQNCAVPEGEQVTCGDSGMSSSDCENMGCCVDSSTSVCYYPLDECTGDQHFVFAIRYNSATIPVDPTKLVIPGNTNCKPVIVNDQVAIFKFKVTECGTRAYEVGETKIYLAEVQTIVKALNLKYGIITRSDPLRYLVECRYSKDGSAQQSLASVGYMVKTPSSSMPSSVLSTGLYAVQLRIAKDKTYSSYWPSYYQPLRQLLGNPVYLELKIKSPKPDAVILVNYCLAYPRSAKNALVLIYEGCANPFDTNVSILKVSDLPTNRNQRRFVVNAFQFMDQTTNKYLDEEIYFMCSTEVCKPLEKTCEERCFDGKAP</sequence>
<keyword evidence="11" id="KW-0278">Fertilization</keyword>
<keyword evidence="2" id="KW-1003">Cell membrane</keyword>
<dbReference type="Pfam" id="PF00088">
    <property type="entry name" value="Trefoil"/>
    <property type="match status" value="1"/>
</dbReference>
<keyword evidence="6" id="KW-0812">Transmembrane</keyword>
<evidence type="ECO:0000259" key="16">
    <source>
        <dbReference type="PROSITE" id="PS51034"/>
    </source>
</evidence>
<evidence type="ECO:0000256" key="7">
    <source>
        <dbReference type="ARBA" id="ARBA00022989"/>
    </source>
</evidence>
<keyword evidence="10" id="KW-0325">Glycoprotein</keyword>